<dbReference type="GO" id="GO:0015935">
    <property type="term" value="C:small ribosomal subunit"/>
    <property type="evidence" value="ECO:0007669"/>
    <property type="project" value="InterPro"/>
</dbReference>
<dbReference type="GeneID" id="9385251"/>
<reference evidence="5" key="1">
    <citation type="journal article" date="2010" name="Genome Biol.">
        <title>Genome sequence of the necrotrophic plant pathogen Pythium ultimum reveals original pathogenicity mechanisms and effector repertoire.</title>
        <authorList>
            <person name="Levesque C.A."/>
            <person name="Brouwer H."/>
            <person name="Cano L."/>
            <person name="Hamilton J.P."/>
            <person name="Holt C."/>
            <person name="Huitema E."/>
            <person name="Raffaele S."/>
            <person name="Robideau G.P."/>
            <person name="Thines M."/>
            <person name="Win J."/>
            <person name="Zerillo M.M."/>
            <person name="Beakes G.W."/>
            <person name="Boore J.L."/>
            <person name="Busam D."/>
            <person name="Dumas B."/>
            <person name="Ferriera S."/>
            <person name="Fuerstenberg S.I."/>
            <person name="Gachon C.M."/>
            <person name="Gaulin E."/>
            <person name="Govers F."/>
            <person name="Grenville-Briggs L."/>
            <person name="Horner N."/>
            <person name="Hostetler J."/>
            <person name="Jiang R.H."/>
            <person name="Johnson J."/>
            <person name="Krajaejun T."/>
            <person name="Lin H."/>
            <person name="Meijer H.J."/>
            <person name="Moore B."/>
            <person name="Morris P."/>
            <person name="Phuntmart V."/>
            <person name="Puiu D."/>
            <person name="Shetty J."/>
            <person name="Stajich J.E."/>
            <person name="Tripathy S."/>
            <person name="Wawra S."/>
            <person name="van West P."/>
            <person name="Whitty B.R."/>
            <person name="Coutinho P.M."/>
            <person name="Henrissat B."/>
            <person name="Martin F."/>
            <person name="Thomas P.D."/>
            <person name="Tyler B.M."/>
            <person name="De Vries R.P."/>
            <person name="Kamoun S."/>
            <person name="Yandell M."/>
            <person name="Tisserat N."/>
            <person name="Buell C.R."/>
        </authorList>
    </citation>
    <scope>NUCLEOTIDE SEQUENCE</scope>
</reference>
<dbReference type="PANTHER" id="PTHR11652">
    <property type="entry name" value="30S RIBOSOMAL PROTEIN S12 FAMILY MEMBER"/>
    <property type="match status" value="1"/>
</dbReference>
<dbReference type="GO" id="GO:0006412">
    <property type="term" value="P:translation"/>
    <property type="evidence" value="ECO:0007669"/>
    <property type="project" value="InterPro"/>
</dbReference>
<dbReference type="InterPro" id="IPR012340">
    <property type="entry name" value="NA-bd_OB-fold"/>
</dbReference>
<sequence length="126" mass="14443">MSTINQLFLQKQKRIKKTKINKSPALKKCPQRKGICLKVYTKTPKKPNSALRKVAKVRLTSKYTVITYIPGMGHTLQEHSIVLVRGGRVQDLPGVKYHIVRGKYDLLGILKRKTSRSKYGTKLRRV</sequence>
<keyword evidence="3 4" id="KW-0687">Ribonucleoprotein</keyword>
<dbReference type="PROSITE" id="PS00055">
    <property type="entry name" value="RIBOSOMAL_S12"/>
    <property type="match status" value="1"/>
</dbReference>
<dbReference type="RefSeq" id="YP_003734838.1">
    <property type="nucleotide sequence ID" value="NC_014280.1"/>
</dbReference>
<evidence type="ECO:0000256" key="4">
    <source>
        <dbReference type="RuleBase" id="RU003622"/>
    </source>
</evidence>
<dbReference type="GO" id="GO:0003735">
    <property type="term" value="F:structural constituent of ribosome"/>
    <property type="evidence" value="ECO:0007669"/>
    <property type="project" value="InterPro"/>
</dbReference>
<evidence type="ECO:0000313" key="5">
    <source>
        <dbReference type="EMBL" id="ACZ43873.1"/>
    </source>
</evidence>
<evidence type="ECO:0000256" key="3">
    <source>
        <dbReference type="ARBA" id="ARBA00023274"/>
    </source>
</evidence>
<name>D8WJ91_GLOUL</name>
<keyword evidence="5" id="KW-0496">Mitochondrion</keyword>
<keyword evidence="2 4" id="KW-0689">Ribosomal protein</keyword>
<proteinExistence type="inferred from homology"/>
<dbReference type="Gene3D" id="2.40.50.140">
    <property type="entry name" value="Nucleic acid-binding proteins"/>
    <property type="match status" value="1"/>
</dbReference>
<geneLocation type="mitochondrion" evidence="5"/>
<evidence type="ECO:0000256" key="2">
    <source>
        <dbReference type="ARBA" id="ARBA00022980"/>
    </source>
</evidence>
<dbReference type="CDD" id="cd03368">
    <property type="entry name" value="Ribosomal_S12"/>
    <property type="match status" value="1"/>
</dbReference>
<accession>D8WJ91</accession>
<organism evidence="5">
    <name type="scientific">Globisporangium ultimum</name>
    <name type="common">Pythium ultimum</name>
    <dbReference type="NCBI Taxonomy" id="2052682"/>
    <lineage>
        <taxon>Eukaryota</taxon>
        <taxon>Sar</taxon>
        <taxon>Stramenopiles</taxon>
        <taxon>Oomycota</taxon>
        <taxon>Peronosporomycetes</taxon>
        <taxon>Pythiales</taxon>
        <taxon>Pythiaceae</taxon>
        <taxon>Globisporangium</taxon>
    </lineage>
</organism>
<dbReference type="AlphaFoldDB" id="D8WJ91"/>
<dbReference type="PIRSF" id="PIRSF002133">
    <property type="entry name" value="Ribosomal_S12/S23"/>
    <property type="match status" value="1"/>
</dbReference>
<dbReference type="SUPFAM" id="SSF50249">
    <property type="entry name" value="Nucleic acid-binding proteins"/>
    <property type="match status" value="1"/>
</dbReference>
<dbReference type="Pfam" id="PF00164">
    <property type="entry name" value="Ribosom_S12_S23"/>
    <property type="match status" value="1"/>
</dbReference>
<protein>
    <submittedName>
        <fullName evidence="5">Ribosomal protein S12</fullName>
    </submittedName>
</protein>
<dbReference type="InterPro" id="IPR006032">
    <property type="entry name" value="Ribosomal_uS12"/>
</dbReference>
<dbReference type="InterPro" id="IPR005679">
    <property type="entry name" value="Ribosomal_uS12_bac"/>
</dbReference>
<dbReference type="NCBIfam" id="TIGR00981">
    <property type="entry name" value="rpsL_bact"/>
    <property type="match status" value="1"/>
</dbReference>
<gene>
    <name evidence="5" type="primary">rps12</name>
</gene>
<comment type="similarity">
    <text evidence="1 4">Belongs to the universal ribosomal protein uS12 family.</text>
</comment>
<dbReference type="FunFam" id="2.40.50.140:FF:000099">
    <property type="entry name" value="Ribosomal protein S12, mitochondrial"/>
    <property type="match status" value="1"/>
</dbReference>
<dbReference type="PRINTS" id="PR01034">
    <property type="entry name" value="RIBOSOMALS12"/>
</dbReference>
<dbReference type="EMBL" id="GU138662">
    <property type="protein sequence ID" value="ACZ43873.1"/>
    <property type="molecule type" value="Genomic_DNA"/>
</dbReference>
<evidence type="ECO:0000256" key="1">
    <source>
        <dbReference type="ARBA" id="ARBA00005657"/>
    </source>
</evidence>